<dbReference type="EMBL" id="JACJQL010000030">
    <property type="protein sequence ID" value="MBD2253373.1"/>
    <property type="molecule type" value="Genomic_DNA"/>
</dbReference>
<dbReference type="Proteomes" id="UP000621307">
    <property type="component" value="Unassembled WGS sequence"/>
</dbReference>
<dbReference type="InterPro" id="IPR011749">
    <property type="entry name" value="CHP02243"/>
</dbReference>
<evidence type="ECO:0000313" key="2">
    <source>
        <dbReference type="Proteomes" id="UP000621307"/>
    </source>
</evidence>
<organism evidence="1 2">
    <name type="scientific">Nostoc parmelioides FACHB-3921</name>
    <dbReference type="NCBI Taxonomy" id="2692909"/>
    <lineage>
        <taxon>Bacteria</taxon>
        <taxon>Bacillati</taxon>
        <taxon>Cyanobacteriota</taxon>
        <taxon>Cyanophyceae</taxon>
        <taxon>Nostocales</taxon>
        <taxon>Nostocaceae</taxon>
        <taxon>Nostoc</taxon>
    </lineage>
</organism>
<name>A0ABR8BKE9_9NOSO</name>
<comment type="caution">
    <text evidence="1">The sequence shown here is derived from an EMBL/GenBank/DDBJ whole genome shotgun (WGS) entry which is preliminary data.</text>
</comment>
<reference evidence="1 2" key="1">
    <citation type="journal article" date="2020" name="ISME J.">
        <title>Comparative genomics reveals insights into cyanobacterial evolution and habitat adaptation.</title>
        <authorList>
            <person name="Chen M.Y."/>
            <person name="Teng W.K."/>
            <person name="Zhao L."/>
            <person name="Hu C.X."/>
            <person name="Zhou Y.K."/>
            <person name="Han B.P."/>
            <person name="Song L.R."/>
            <person name="Shu W.S."/>
        </authorList>
    </citation>
    <scope>NUCLEOTIDE SEQUENCE [LARGE SCALE GENOMIC DNA]</scope>
    <source>
        <strain evidence="1 2">FACHB-3921</strain>
    </source>
</reference>
<dbReference type="NCBIfam" id="TIGR02243">
    <property type="entry name" value="putative baseplate assembly protein"/>
    <property type="match status" value="1"/>
</dbReference>
<proteinExistence type="predicted"/>
<gene>
    <name evidence="1" type="ORF">H6G14_19020</name>
</gene>
<accession>A0ABR8BKE9</accession>
<protein>
    <submittedName>
        <fullName evidence="1">Baseplate assembly protein</fullName>
    </submittedName>
</protein>
<sequence>MNSSDFSSEQPTNYNPPGLSALAYRIGTHPTFFQRLLAGLPTQVIPQSPDTQKPQHPLHKLTTQHLDDPAIALLDAWAVVGDVLTFYQERIANEGYLRTATEDRSILELSCTVGYKLNPGVAASTYLTFTVEDAPGSAQEVTVPPGTRVQSIPKAPGELPQTFETIAQMKARVEWNSLKPDISPKFDLQTFEQNTTELLLQGTNTRLQPGDAILVIDSQDNTRWYFLTLQTVEPHTQEGYTRISWGKKLSDQYKTISNLEVFAFRQQASFFGHNARNWSELSPEIKRKYSPSQFGSETINCTGITIKVNNDAVFTTSINKGDIITVANQSKTVVDISENKIITVDSGFIPNLDNIKGFIYNKAIWEWSNFSIQFPQIDLNAVYQNVLPGSWVLLTQGESSALYQVENNSTVFRTDFELAGKVTRINVTSSNTSNNSKESNNNNLFNLRETTIFIQSEKLPLFKKSQELPSIKRQNPRIKLAQSIPPLELGRTVIIKDKTNTEIAFVGSMEDSQTLTLSHDLQHDYDTASMTIYANVVLATHGETVEKEVLGSGNGGQANQRFKLKKPPLTYVSAATASGSKSTLQVYVNNVLWQEVASLEEQDSRSQCYIVQIDDRGEFTIIFGDGIHGSRLPSGQENIIATYRSGIGQVGEVKAGSLILLQNRPLGIRDVTNLHDATGAGDHETSLHIRDNTPRTVCTLDRIVSLRDFQNFTQSFAGIGKAQAVILCTGQTKLIHITIAADDGQQVESNSALFTNLKQAIVSNMSNPLQFVEIQSYEPLYFNIEATVWIDPRYQENSVKQIIESTLNQTFSFAKREFGQAVAASEIIEVIQNIAGVLAVNLDFLYLTSDNKTKPIPSSLEAKTASWDVQEKQALASQLLLINTQGITLNKSS</sequence>
<dbReference type="RefSeq" id="WP_190568901.1">
    <property type="nucleotide sequence ID" value="NZ_JACJQL010000030.1"/>
</dbReference>
<evidence type="ECO:0000313" key="1">
    <source>
        <dbReference type="EMBL" id="MBD2253373.1"/>
    </source>
</evidence>
<keyword evidence="2" id="KW-1185">Reference proteome</keyword>